<comment type="caution">
    <text evidence="12">The sequence shown here is derived from an EMBL/GenBank/DDBJ whole genome shotgun (WGS) entry which is preliminary data.</text>
</comment>
<dbReference type="InterPro" id="IPR003694">
    <property type="entry name" value="NAD_synthase"/>
</dbReference>
<keyword evidence="5 8" id="KW-0067">ATP-binding</keyword>
<proteinExistence type="inferred from homology"/>
<dbReference type="EC" id="6.3.1.5" evidence="8 10"/>
<dbReference type="InterPro" id="IPR014729">
    <property type="entry name" value="Rossmann-like_a/b/a_fold"/>
</dbReference>
<keyword evidence="7 8" id="KW-0520">NAD</keyword>
<feature type="binding site" evidence="8">
    <location>
        <position position="36"/>
    </location>
    <ligand>
        <name>Mg(2+)</name>
        <dbReference type="ChEBI" id="CHEBI:18420"/>
    </ligand>
</feature>
<feature type="binding site" evidence="8">
    <location>
        <position position="184"/>
    </location>
    <ligand>
        <name>ATP</name>
        <dbReference type="ChEBI" id="CHEBI:30616"/>
    </ligand>
</feature>
<dbReference type="Gene3D" id="3.40.50.620">
    <property type="entry name" value="HUPs"/>
    <property type="match status" value="1"/>
</dbReference>
<dbReference type="HAMAP" id="MF_00193">
    <property type="entry name" value="NadE_ammonia_dep"/>
    <property type="match status" value="1"/>
</dbReference>
<evidence type="ECO:0000256" key="8">
    <source>
        <dbReference type="HAMAP-Rule" id="MF_00193"/>
    </source>
</evidence>
<evidence type="ECO:0000256" key="1">
    <source>
        <dbReference type="ARBA" id="ARBA00005859"/>
    </source>
</evidence>
<dbReference type="Proteomes" id="UP001651880">
    <property type="component" value="Unassembled WGS sequence"/>
</dbReference>
<dbReference type="PANTHER" id="PTHR23090:SF9">
    <property type="entry name" value="GLUTAMINE-DEPENDENT NAD(+) SYNTHETASE"/>
    <property type="match status" value="1"/>
</dbReference>
<feature type="binding site" description="in other chain" evidence="8">
    <location>
        <position position="146"/>
    </location>
    <ligand>
        <name>deamido-NAD(+)</name>
        <dbReference type="ChEBI" id="CHEBI:58437"/>
        <note>ligand shared between two neighboring subunits</note>
    </ligand>
</feature>
<dbReference type="RefSeq" id="WP_255227252.1">
    <property type="nucleotide sequence ID" value="NZ_JAJEKE010000007.1"/>
</dbReference>
<reference evidence="12 13" key="1">
    <citation type="submission" date="2021-10" db="EMBL/GenBank/DDBJ databases">
        <title>Lutispora strain m25 sp. nov., a thermophilic, non-spore-forming bacterium isolated from a lab-scale methanogenic bioreactor digesting anaerobic sludge.</title>
        <authorList>
            <person name="El Houari A."/>
            <person name="Mcdonald J."/>
        </authorList>
    </citation>
    <scope>NUCLEOTIDE SEQUENCE [LARGE SCALE GENOMIC DNA]</scope>
    <source>
        <strain evidence="13">m25</strain>
    </source>
</reference>
<comment type="function">
    <text evidence="8">Catalyzes the ATP-dependent amidation of deamido-NAD to form NAD. Uses ammonia as a nitrogen source.</text>
</comment>
<comment type="catalytic activity">
    <reaction evidence="8 10">
        <text>deamido-NAD(+) + NH4(+) + ATP = AMP + diphosphate + NAD(+) + H(+)</text>
        <dbReference type="Rhea" id="RHEA:21188"/>
        <dbReference type="ChEBI" id="CHEBI:15378"/>
        <dbReference type="ChEBI" id="CHEBI:28938"/>
        <dbReference type="ChEBI" id="CHEBI:30616"/>
        <dbReference type="ChEBI" id="CHEBI:33019"/>
        <dbReference type="ChEBI" id="CHEBI:57540"/>
        <dbReference type="ChEBI" id="CHEBI:58437"/>
        <dbReference type="ChEBI" id="CHEBI:456215"/>
        <dbReference type="EC" id="6.3.1.5"/>
    </reaction>
</comment>
<feature type="domain" description="NAD/GMP synthase" evidence="11">
    <location>
        <begin position="9"/>
        <end position="235"/>
    </location>
</feature>
<dbReference type="EMBL" id="JAJEKE010000007">
    <property type="protein sequence ID" value="MCQ1529730.1"/>
    <property type="molecule type" value="Genomic_DNA"/>
</dbReference>
<comment type="subunit">
    <text evidence="8">Homodimer.</text>
</comment>
<gene>
    <name evidence="8 12" type="primary">nadE</name>
    <name evidence="12" type="ORF">LJD61_09255</name>
</gene>
<feature type="binding site" description="in other chain" evidence="8">
    <location>
        <position position="113"/>
    </location>
    <ligand>
        <name>deamido-NAD(+)</name>
        <dbReference type="ChEBI" id="CHEBI:58437"/>
        <note>ligand shared between two neighboring subunits</note>
    </ligand>
</feature>
<feature type="binding site" evidence="8">
    <location>
        <begin position="30"/>
        <end position="37"/>
    </location>
    <ligand>
        <name>ATP</name>
        <dbReference type="ChEBI" id="CHEBI:30616"/>
    </ligand>
</feature>
<dbReference type="GO" id="GO:0008795">
    <property type="term" value="F:NAD+ synthase activity"/>
    <property type="evidence" value="ECO:0007669"/>
    <property type="project" value="UniProtKB-EC"/>
</dbReference>
<evidence type="ECO:0000256" key="10">
    <source>
        <dbReference type="RuleBase" id="RU003812"/>
    </source>
</evidence>
<dbReference type="SUPFAM" id="SSF52402">
    <property type="entry name" value="Adenine nucleotide alpha hydrolases-like"/>
    <property type="match status" value="1"/>
</dbReference>
<feature type="binding site" evidence="8">
    <location>
        <position position="162"/>
    </location>
    <ligand>
        <name>ATP</name>
        <dbReference type="ChEBI" id="CHEBI:30616"/>
    </ligand>
</feature>
<organism evidence="12 13">
    <name type="scientific">Lutispora saccharofermentans</name>
    <dbReference type="NCBI Taxonomy" id="3024236"/>
    <lineage>
        <taxon>Bacteria</taxon>
        <taxon>Bacillati</taxon>
        <taxon>Bacillota</taxon>
        <taxon>Clostridia</taxon>
        <taxon>Lutisporales</taxon>
        <taxon>Lutisporaceae</taxon>
        <taxon>Lutispora</taxon>
    </lineage>
</organism>
<comment type="caution">
    <text evidence="8">Lacks conserved residue(s) required for the propagation of feature annotation.</text>
</comment>
<accession>A0ABT1NER1</accession>
<dbReference type="Pfam" id="PF02540">
    <property type="entry name" value="NAD_synthase"/>
    <property type="match status" value="1"/>
</dbReference>
<evidence type="ECO:0000256" key="9">
    <source>
        <dbReference type="RuleBase" id="RU003811"/>
    </source>
</evidence>
<feature type="binding site" evidence="8">
    <location>
        <position position="138"/>
    </location>
    <ligand>
        <name>Mg(2+)</name>
        <dbReference type="ChEBI" id="CHEBI:18420"/>
    </ligand>
</feature>
<evidence type="ECO:0000313" key="12">
    <source>
        <dbReference type="EMBL" id="MCQ1529730.1"/>
    </source>
</evidence>
<keyword evidence="6 8" id="KW-0460">Magnesium</keyword>
<protein>
    <recommendedName>
        <fullName evidence="8 10">NH(3)-dependent NAD(+) synthetase</fullName>
        <ecNumber evidence="8 10">6.3.1.5</ecNumber>
    </recommendedName>
</protein>
<evidence type="ECO:0000259" key="11">
    <source>
        <dbReference type="Pfam" id="PF02540"/>
    </source>
</evidence>
<dbReference type="NCBIfam" id="TIGR00552">
    <property type="entry name" value="nadE"/>
    <property type="match status" value="1"/>
</dbReference>
<comment type="similarity">
    <text evidence="1 8 9">Belongs to the NAD synthetase family.</text>
</comment>
<keyword evidence="2 8" id="KW-0436">Ligase</keyword>
<evidence type="ECO:0000313" key="13">
    <source>
        <dbReference type="Proteomes" id="UP001651880"/>
    </source>
</evidence>
<keyword evidence="3 8" id="KW-0479">Metal-binding</keyword>
<feature type="binding site" evidence="8">
    <location>
        <position position="153"/>
    </location>
    <ligand>
        <name>deamido-NAD(+)</name>
        <dbReference type="ChEBI" id="CHEBI:58437"/>
        <note>ligand shared between two neighboring subunits</note>
    </ligand>
</feature>
<dbReference type="CDD" id="cd00553">
    <property type="entry name" value="NAD_synthase"/>
    <property type="match status" value="1"/>
</dbReference>
<evidence type="ECO:0000256" key="4">
    <source>
        <dbReference type="ARBA" id="ARBA00022741"/>
    </source>
</evidence>
<keyword evidence="13" id="KW-1185">Reference proteome</keyword>
<keyword evidence="4 8" id="KW-0547">Nucleotide-binding</keyword>
<evidence type="ECO:0000256" key="7">
    <source>
        <dbReference type="ARBA" id="ARBA00023027"/>
    </source>
</evidence>
<evidence type="ECO:0000256" key="2">
    <source>
        <dbReference type="ARBA" id="ARBA00022598"/>
    </source>
</evidence>
<dbReference type="InterPro" id="IPR022926">
    <property type="entry name" value="NH(3)-dep_NAD(+)_synth"/>
</dbReference>
<evidence type="ECO:0000256" key="3">
    <source>
        <dbReference type="ARBA" id="ARBA00022723"/>
    </source>
</evidence>
<feature type="binding site" description="in other chain" evidence="8">
    <location>
        <begin position="230"/>
        <end position="231"/>
    </location>
    <ligand>
        <name>deamido-NAD(+)</name>
        <dbReference type="ChEBI" id="CHEBI:58437"/>
        <note>ligand shared between two neighboring subunits</note>
    </ligand>
</feature>
<dbReference type="PANTHER" id="PTHR23090">
    <property type="entry name" value="NH 3 /GLUTAMINE-DEPENDENT NAD + SYNTHETASE"/>
    <property type="match status" value="1"/>
</dbReference>
<sequence>MKNIDKQCNEICSWLREAVFAAKAKGVVLGLSGGIDSAVAAALCKRAFPEDTLCLILPCHSNPKDEEDARLAAEKLGLRLEKVALDPVYDILTKSIGSDESDSRLLLGNIKSRLRMVTLYYYAGKNNYLVVGPTNKSELTIGYFTKHGDSGVDIMPIADFVKSEIYELAKYLGVPDELIYKAPTAGLWENQTDEDEMRMSYKELDEYIANGKADASIKNRVDAMHNASKHKRNMPQMYKRTGV</sequence>
<evidence type="ECO:0000256" key="6">
    <source>
        <dbReference type="ARBA" id="ARBA00022842"/>
    </source>
</evidence>
<dbReference type="InterPro" id="IPR022310">
    <property type="entry name" value="NAD/GMP_synthase"/>
</dbReference>
<evidence type="ECO:0000256" key="5">
    <source>
        <dbReference type="ARBA" id="ARBA00022840"/>
    </source>
</evidence>
<comment type="pathway">
    <text evidence="8">Cofactor biosynthesis; NAD(+) biosynthesis; NAD(+) from deamido-NAD(+) (ammonia route): step 1/1.</text>
</comment>
<name>A0ABT1NER1_9FIRM</name>